<keyword evidence="5" id="KW-0732">Signal</keyword>
<dbReference type="eggNOG" id="COG0243">
    <property type="taxonomic scope" value="Bacteria"/>
</dbReference>
<dbReference type="PROSITE" id="PS51318">
    <property type="entry name" value="TAT"/>
    <property type="match status" value="1"/>
</dbReference>
<dbReference type="PANTHER" id="PTHR43742:SF9">
    <property type="entry name" value="TETRATHIONATE REDUCTASE SUBUNIT A"/>
    <property type="match status" value="1"/>
</dbReference>
<evidence type="ECO:0000313" key="11">
    <source>
        <dbReference type="Proteomes" id="UP000007039"/>
    </source>
</evidence>
<keyword evidence="6 10" id="KW-0560">Oxidoreductase</keyword>
<evidence type="ECO:0000256" key="7">
    <source>
        <dbReference type="ARBA" id="ARBA00023004"/>
    </source>
</evidence>
<dbReference type="Gene3D" id="2.20.25.90">
    <property type="entry name" value="ADC-like domains"/>
    <property type="match status" value="1"/>
</dbReference>
<dbReference type="SMART" id="SM00926">
    <property type="entry name" value="Molybdop_Fe4S4"/>
    <property type="match status" value="1"/>
</dbReference>
<dbReference type="PROSITE" id="PS51669">
    <property type="entry name" value="4FE4S_MOW_BIS_MGD"/>
    <property type="match status" value="1"/>
</dbReference>
<evidence type="ECO:0000256" key="3">
    <source>
        <dbReference type="ARBA" id="ARBA00022505"/>
    </source>
</evidence>
<dbReference type="InterPro" id="IPR006311">
    <property type="entry name" value="TAT_signal"/>
</dbReference>
<reference key="1">
    <citation type="submission" date="2010-11" db="EMBL/GenBank/DDBJ databases">
        <title>The complete genome of chromosome of Calditerrivibrio nitroreducens DSM 19672.</title>
        <authorList>
            <consortium name="US DOE Joint Genome Institute (JGI-PGF)"/>
            <person name="Lucas S."/>
            <person name="Copeland A."/>
            <person name="Lapidus A."/>
            <person name="Bruce D."/>
            <person name="Goodwin L."/>
            <person name="Pitluck S."/>
            <person name="Kyrpides N."/>
            <person name="Mavromatis K."/>
            <person name="Ivanova N."/>
            <person name="Mikhailova N."/>
            <person name="Zeytun A."/>
            <person name="Brettin T."/>
            <person name="Detter J.C."/>
            <person name="Tapia R."/>
            <person name="Han C."/>
            <person name="Land M."/>
            <person name="Hauser L."/>
            <person name="Markowitz V."/>
            <person name="Cheng J.-F."/>
            <person name="Hugenholtz P."/>
            <person name="Woyke T."/>
            <person name="Wu D."/>
            <person name="Spring S."/>
            <person name="Schroeder M."/>
            <person name="Brambilla E."/>
            <person name="Klenk H.-P."/>
            <person name="Eisen J.A."/>
        </authorList>
    </citation>
    <scope>NUCLEOTIDE SEQUENCE [LARGE SCALE GENOMIC DNA]</scope>
    <source>
        <strain>DSM 19672</strain>
    </source>
</reference>
<comment type="similarity">
    <text evidence="1">Belongs to the prokaryotic molybdopterin-containing oxidoreductase family.</text>
</comment>
<dbReference type="HOGENOM" id="CLU_008235_0_0_0"/>
<dbReference type="AlphaFoldDB" id="E4TG08"/>
<dbReference type="InterPro" id="IPR006963">
    <property type="entry name" value="Mopterin_OxRdtase_4Fe-4S_dom"/>
</dbReference>
<reference evidence="10 11" key="2">
    <citation type="journal article" date="2011" name="Stand. Genomic Sci.">
        <title>Complete genome sequence of Calditerrivibrio nitroreducens type strain (Yu37-1).</title>
        <authorList>
            <person name="Pitluck S."/>
            <person name="Sikorski J."/>
            <person name="Zeytun A."/>
            <person name="Lapidus A."/>
            <person name="Nolan M."/>
            <person name="Lucas S."/>
            <person name="Hammon N."/>
            <person name="Deshpande S."/>
            <person name="Cheng J.F."/>
            <person name="Tapia R."/>
            <person name="Han C."/>
            <person name="Goodwin L."/>
            <person name="Liolios K."/>
            <person name="Pagani I."/>
            <person name="Ivanova N."/>
            <person name="Mavromatis K."/>
            <person name="Pati A."/>
            <person name="Chen A."/>
            <person name="Palaniappan K."/>
            <person name="Hauser L."/>
            <person name="Chang Y.J."/>
            <person name="Jeffries C.D."/>
            <person name="Detter J.C."/>
            <person name="Brambilla E."/>
            <person name="Djao O.D."/>
            <person name="Rohde M."/>
            <person name="Spring S."/>
            <person name="Goker M."/>
            <person name="Woyke T."/>
            <person name="Bristow J."/>
            <person name="Eisen J.A."/>
            <person name="Markowitz V."/>
            <person name="Hugenholtz P."/>
            <person name="Kyrpides N.C."/>
            <person name="Klenk H.P."/>
            <person name="Land M."/>
        </authorList>
    </citation>
    <scope>NUCLEOTIDE SEQUENCE [LARGE SCALE GENOMIC DNA]</scope>
    <source>
        <strain evidence="11">DSM 19672 / NBRC 101217 / Yu37-1</strain>
    </source>
</reference>
<evidence type="ECO:0000256" key="5">
    <source>
        <dbReference type="ARBA" id="ARBA00022729"/>
    </source>
</evidence>
<dbReference type="Proteomes" id="UP000007039">
    <property type="component" value="Chromosome"/>
</dbReference>
<organism evidence="10 11">
    <name type="scientific">Calditerrivibrio nitroreducens (strain DSM 19672 / NBRC 101217 / Yu37-1)</name>
    <dbReference type="NCBI Taxonomy" id="768670"/>
    <lineage>
        <taxon>Bacteria</taxon>
        <taxon>Pseudomonadati</taxon>
        <taxon>Deferribacterota</taxon>
        <taxon>Deferribacteres</taxon>
        <taxon>Deferribacterales</taxon>
        <taxon>Calditerrivibrionaceae</taxon>
    </lineage>
</organism>
<evidence type="ECO:0000256" key="1">
    <source>
        <dbReference type="ARBA" id="ARBA00010312"/>
    </source>
</evidence>
<keyword evidence="2" id="KW-0004">4Fe-4S</keyword>
<evidence type="ECO:0000313" key="10">
    <source>
        <dbReference type="EMBL" id="ADR18558.1"/>
    </source>
</evidence>
<dbReference type="GO" id="GO:0016491">
    <property type="term" value="F:oxidoreductase activity"/>
    <property type="evidence" value="ECO:0007669"/>
    <property type="project" value="UniProtKB-KW"/>
</dbReference>
<keyword evidence="8" id="KW-0411">Iron-sulfur</keyword>
<name>E4TG08_CALNY</name>
<gene>
    <name evidence="10" type="ordered locus">Calni_0646</name>
</gene>
<accession>E4TG08</accession>
<dbReference type="InterPro" id="IPR006657">
    <property type="entry name" value="MoPterin_dinucl-bd_dom"/>
</dbReference>
<evidence type="ECO:0000259" key="9">
    <source>
        <dbReference type="PROSITE" id="PS51669"/>
    </source>
</evidence>
<dbReference type="EMBL" id="CP002347">
    <property type="protein sequence ID" value="ADR18558.1"/>
    <property type="molecule type" value="Genomic_DNA"/>
</dbReference>
<evidence type="ECO:0000256" key="4">
    <source>
        <dbReference type="ARBA" id="ARBA00022723"/>
    </source>
</evidence>
<dbReference type="GO" id="GO:0046872">
    <property type="term" value="F:metal ion binding"/>
    <property type="evidence" value="ECO:0007669"/>
    <property type="project" value="UniProtKB-KW"/>
</dbReference>
<dbReference type="Gene3D" id="2.40.40.20">
    <property type="match status" value="1"/>
</dbReference>
<dbReference type="EC" id="1.8.-.-" evidence="10"/>
<dbReference type="Pfam" id="PF00384">
    <property type="entry name" value="Molybdopterin"/>
    <property type="match status" value="1"/>
</dbReference>
<feature type="domain" description="4Fe-4S Mo/W bis-MGD-type" evidence="9">
    <location>
        <begin position="46"/>
        <end position="134"/>
    </location>
</feature>
<dbReference type="GO" id="GO:0043546">
    <property type="term" value="F:molybdopterin cofactor binding"/>
    <property type="evidence" value="ECO:0007669"/>
    <property type="project" value="InterPro"/>
</dbReference>
<protein>
    <submittedName>
        <fullName evidence="10">Tetrathionate reductase alpha subunit</fullName>
        <ecNumber evidence="10">1.8.-.-</ecNumber>
    </submittedName>
</protein>
<keyword evidence="3" id="KW-0500">Molybdenum</keyword>
<dbReference type="InterPro" id="IPR009010">
    <property type="entry name" value="Asp_de-COase-like_dom_sf"/>
</dbReference>
<dbReference type="GO" id="GO:0051539">
    <property type="term" value="F:4 iron, 4 sulfur cluster binding"/>
    <property type="evidence" value="ECO:0007669"/>
    <property type="project" value="UniProtKB-KW"/>
</dbReference>
<dbReference type="Gene3D" id="3.40.50.740">
    <property type="match status" value="2"/>
</dbReference>
<keyword evidence="11" id="KW-1185">Reference proteome</keyword>
<keyword evidence="7" id="KW-0408">Iron</keyword>
<dbReference type="Gene3D" id="3.40.228.10">
    <property type="entry name" value="Dimethylsulfoxide Reductase, domain 2"/>
    <property type="match status" value="1"/>
</dbReference>
<sequence length="1142" mass="127662" precursor="true">MNKDRRDFIKQLLVGGAVGAGVLSGLPAVAKEGENKAKRPQDNTEYKYTYSSCLGCNVRCGIRVRIKNVGGKEIVDRIEGNPYHPYNRAAEVNKQGHKYDPIPYNTPVKEANEKWVGSLCPRGQDGIHYTYYPYRVLKPLKRAGKRGEGKWETISWEQLINEISFGGTISATGEKLPGLADSFALGKLKKAGVDNPQKLLDDMKKDTEAIIKLAEDKKTSALDVSNAISSFKAKYEAVLSAKGLKLSDILIDPDRPDLGTISNQVIYFRGRGQGHTDYFSTNFANSFGTVNWLRHTSACQNSYYTANKAVFGQTDLQVDIYSAKTIIMAGAQMGRLHPGATGQGLIIQRAANNEVKIYYVNPTAPRTEANANIIWVPIKPGTDAALALALIRWVFENKKYNEEYLKVPNKLAFKAFNYVTPSNATWLVITSGSKKGQFLRAKDLGVSNDDKVLVRYQNEFKPFDAINEGELFYSGNVKLADGSEVEVKTSLQILKEEAMSKTIKEWGEICGIDEKTIVQMAKDFADAAPQAGTYLHRGAAMHSTGEYNVMSYRMLDILVGNFHKKGGLLSRAGHTDYSHYVYEVAKFKGQPPKWGPQIDRTKFKYEKTLEYLMKVKEGKNPYGTTRPWYPLSAEESYTEAFAGMFYKYPYQVKAMILHFANPVLSANHGVKFIETLSDPDKLPLFVGITTTINETYMYADYIVPDTTYLETGTSGIQYFYATSGGSTIAEAWRVPVIEPQTERIGTSPNGHPRHASFYEFFIDLGKTLGLAGFGKGVVEGQKTNAGKVYDIESVYDFIMKVYANGAMDAVKMGIIPKDVPQEEIEFVEKNYYIAKFKDVISPEEWKYVCYAVARGGVFTSYHTSFDEKGMSKRKVPGRDFHTIWNEDIAKTANTVTGVKYWGTARYYEPSASAFVNGVKEEKAFGTPFKKLYGDYPFVLTFASGPLSTKHRAVMYYYIRQINPDNFAILNPEDAKKLGVKTGDIIAVETPSGEIEAPVLVEPSVIKGSIVVPYGFGRWSDTVISKPKYLTGLKDKKIKQLLDSLPEKVSIDESAINPIRNMDQDWKELLFTNKPKAFYDSGLGIEKWAFNGITPNPVEMLDPSLNDWPLISCLGAAQAYYYTPAKVKPTGKKYKFEVEQLIW</sequence>
<dbReference type="OrthoDB" id="9803192at2"/>
<dbReference type="SUPFAM" id="SSF53706">
    <property type="entry name" value="Formate dehydrogenase/DMSO reductase, domains 1-3"/>
    <property type="match status" value="1"/>
</dbReference>
<proteinExistence type="inferred from homology"/>
<dbReference type="SUPFAM" id="SSF50692">
    <property type="entry name" value="ADC-like"/>
    <property type="match status" value="1"/>
</dbReference>
<dbReference type="RefSeq" id="WP_013450771.1">
    <property type="nucleotide sequence ID" value="NC_014758.1"/>
</dbReference>
<evidence type="ECO:0000256" key="6">
    <source>
        <dbReference type="ARBA" id="ARBA00023002"/>
    </source>
</evidence>
<dbReference type="Pfam" id="PF01568">
    <property type="entry name" value="Molydop_binding"/>
    <property type="match status" value="1"/>
</dbReference>
<keyword evidence="4" id="KW-0479">Metal-binding</keyword>
<evidence type="ECO:0000256" key="2">
    <source>
        <dbReference type="ARBA" id="ARBA00022485"/>
    </source>
</evidence>
<evidence type="ECO:0000256" key="8">
    <source>
        <dbReference type="ARBA" id="ARBA00023014"/>
    </source>
</evidence>
<dbReference type="InterPro" id="IPR050612">
    <property type="entry name" value="Prok_Mopterin_Oxidored"/>
</dbReference>
<dbReference type="KEGG" id="cni:Calni_0646"/>
<dbReference type="STRING" id="768670.Calni_0646"/>
<dbReference type="InterPro" id="IPR006656">
    <property type="entry name" value="Mopterin_OxRdtase"/>
</dbReference>
<dbReference type="PANTHER" id="PTHR43742">
    <property type="entry name" value="TRIMETHYLAMINE-N-OXIDE REDUCTASE"/>
    <property type="match status" value="1"/>
</dbReference>